<evidence type="ECO:0000256" key="8">
    <source>
        <dbReference type="ARBA" id="ARBA00054599"/>
    </source>
</evidence>
<keyword evidence="3 10" id="KW-0663">Pyridoxal phosphate</keyword>
<dbReference type="HAMAP" id="MF_01615">
    <property type="entry name" value="PdxT"/>
    <property type="match status" value="1"/>
</dbReference>
<accession>A0A7M2YYH6</accession>
<dbReference type="PROSITE" id="PS01236">
    <property type="entry name" value="PDXT_SNO_1"/>
    <property type="match status" value="1"/>
</dbReference>
<evidence type="ECO:0000256" key="11">
    <source>
        <dbReference type="PIRSR" id="PIRSR005639-1"/>
    </source>
</evidence>
<evidence type="ECO:0000256" key="2">
    <source>
        <dbReference type="ARBA" id="ARBA00022801"/>
    </source>
</evidence>
<dbReference type="SUPFAM" id="SSF52317">
    <property type="entry name" value="Class I glutamine amidotransferase-like"/>
    <property type="match status" value="1"/>
</dbReference>
<feature type="binding site" evidence="10 12">
    <location>
        <begin position="46"/>
        <end position="48"/>
    </location>
    <ligand>
        <name>L-glutamine</name>
        <dbReference type="ChEBI" id="CHEBI:58359"/>
    </ligand>
</feature>
<keyword evidence="4 10" id="KW-0315">Glutamine amidotransferase</keyword>
<keyword evidence="2 10" id="KW-0378">Hydrolase</keyword>
<dbReference type="GO" id="GO:0008614">
    <property type="term" value="P:pyridoxine metabolic process"/>
    <property type="evidence" value="ECO:0007669"/>
    <property type="project" value="TreeGrafter"/>
</dbReference>
<dbReference type="GO" id="GO:0004359">
    <property type="term" value="F:glutaminase activity"/>
    <property type="evidence" value="ECO:0007669"/>
    <property type="project" value="UniProtKB-UniRule"/>
</dbReference>
<feature type="binding site" evidence="10 12">
    <location>
        <position position="95"/>
    </location>
    <ligand>
        <name>L-glutamine</name>
        <dbReference type="ChEBI" id="CHEBI:58359"/>
    </ligand>
</feature>
<dbReference type="OrthoDB" id="9810320at2"/>
<dbReference type="InterPro" id="IPR029062">
    <property type="entry name" value="Class_I_gatase-like"/>
</dbReference>
<evidence type="ECO:0000256" key="1">
    <source>
        <dbReference type="ARBA" id="ARBA00008345"/>
    </source>
</evidence>
<evidence type="ECO:0000256" key="7">
    <source>
        <dbReference type="ARBA" id="ARBA00049534"/>
    </source>
</evidence>
<organism evidence="13 14">
    <name type="scientific">Gaiella occulta</name>
    <dbReference type="NCBI Taxonomy" id="1002870"/>
    <lineage>
        <taxon>Bacteria</taxon>
        <taxon>Bacillati</taxon>
        <taxon>Actinomycetota</taxon>
        <taxon>Thermoleophilia</taxon>
        <taxon>Gaiellales</taxon>
        <taxon>Gaiellaceae</taxon>
        <taxon>Gaiella</taxon>
    </lineage>
</organism>
<dbReference type="PROSITE" id="PS51273">
    <property type="entry name" value="GATASE_TYPE_1"/>
    <property type="match status" value="1"/>
</dbReference>
<proteinExistence type="inferred from homology"/>
<keyword evidence="14" id="KW-1185">Reference proteome</keyword>
<evidence type="ECO:0000256" key="5">
    <source>
        <dbReference type="ARBA" id="ARBA00023239"/>
    </source>
</evidence>
<dbReference type="InterPro" id="IPR002161">
    <property type="entry name" value="PdxT/SNO"/>
</dbReference>
<evidence type="ECO:0000256" key="10">
    <source>
        <dbReference type="HAMAP-Rule" id="MF_01615"/>
    </source>
</evidence>
<gene>
    <name evidence="10" type="primary">pdxT</name>
    <name evidence="13" type="ORF">Gocc_0726</name>
</gene>
<dbReference type="GO" id="GO:0042823">
    <property type="term" value="P:pyridoxal phosphate biosynthetic process"/>
    <property type="evidence" value="ECO:0007669"/>
    <property type="project" value="UniProtKB-UniRule"/>
</dbReference>
<feature type="binding site" evidence="10 12">
    <location>
        <begin position="123"/>
        <end position="124"/>
    </location>
    <ligand>
        <name>L-glutamine</name>
        <dbReference type="ChEBI" id="CHEBI:58359"/>
    </ligand>
</feature>
<dbReference type="Gene3D" id="3.40.50.880">
    <property type="match status" value="1"/>
</dbReference>
<dbReference type="Pfam" id="PF01174">
    <property type="entry name" value="SNO"/>
    <property type="match status" value="1"/>
</dbReference>
<dbReference type="Proteomes" id="UP000254134">
    <property type="component" value="Unassembled WGS sequence"/>
</dbReference>
<reference evidence="14" key="2">
    <citation type="journal article" date="2019" name="MicrobiologyOpen">
        <title>High-quality draft genome sequence of Gaiella occulta isolated from a 150 meter deep mineral water borehole and comparison with the genome sequences of other deep-branching lineages of the phylum Actinobacteria.</title>
        <authorList>
            <person name="Severino R."/>
            <person name="Froufe H.J.C."/>
            <person name="Barroso C."/>
            <person name="Albuquerque L."/>
            <person name="Lobo-da-Cunha A."/>
            <person name="da Costa M.S."/>
            <person name="Egas C."/>
        </authorList>
    </citation>
    <scope>NUCLEOTIDE SEQUENCE [LARGE SCALE GENOMIC DNA]</scope>
    <source>
        <strain evidence="14">F2-233</strain>
    </source>
</reference>
<comment type="catalytic activity">
    <reaction evidence="7 10">
        <text>L-glutamine + H2O = L-glutamate + NH4(+)</text>
        <dbReference type="Rhea" id="RHEA:15889"/>
        <dbReference type="ChEBI" id="CHEBI:15377"/>
        <dbReference type="ChEBI" id="CHEBI:28938"/>
        <dbReference type="ChEBI" id="CHEBI:29985"/>
        <dbReference type="ChEBI" id="CHEBI:58359"/>
        <dbReference type="EC" id="3.5.1.2"/>
    </reaction>
</comment>
<comment type="caution">
    <text evidence="13">The sequence shown here is derived from an EMBL/GenBank/DDBJ whole genome shotgun (WGS) entry which is preliminary data.</text>
</comment>
<keyword evidence="5 10" id="KW-0456">Lyase</keyword>
<feature type="active site" description="Charge relay system" evidence="10 11">
    <location>
        <position position="161"/>
    </location>
</feature>
<name>A0A7M2YYH6_9ACTN</name>
<feature type="active site" description="Charge relay system" evidence="10 11">
    <location>
        <position position="159"/>
    </location>
</feature>
<evidence type="ECO:0000256" key="3">
    <source>
        <dbReference type="ARBA" id="ARBA00022898"/>
    </source>
</evidence>
<dbReference type="RefSeq" id="WP_114795194.1">
    <property type="nucleotide sequence ID" value="NZ_QQZY01000002.1"/>
</dbReference>
<dbReference type="PROSITE" id="PS51130">
    <property type="entry name" value="PDXT_SNO_2"/>
    <property type="match status" value="1"/>
</dbReference>
<evidence type="ECO:0000256" key="12">
    <source>
        <dbReference type="PIRSR" id="PIRSR005639-2"/>
    </source>
</evidence>
<dbReference type="AlphaFoldDB" id="A0A7M2YYH6"/>
<evidence type="ECO:0000256" key="9">
    <source>
        <dbReference type="ARBA" id="ARBA00064749"/>
    </source>
</evidence>
<protein>
    <recommendedName>
        <fullName evidence="10">Pyridoxal 5'-phosphate synthase subunit PdxT</fullName>
        <ecNumber evidence="10">4.3.3.6</ecNumber>
    </recommendedName>
    <alternativeName>
        <fullName evidence="10">Pdx2</fullName>
    </alternativeName>
    <alternativeName>
        <fullName evidence="10">Pyridoxal 5'-phosphate synthase glutaminase subunit</fullName>
        <ecNumber evidence="10">3.5.1.2</ecNumber>
    </alternativeName>
</protein>
<comment type="similarity">
    <text evidence="1 10">Belongs to the glutaminase PdxT/SNO family.</text>
</comment>
<dbReference type="GO" id="GO:0036381">
    <property type="term" value="F:pyridoxal 5'-phosphate synthase (glutamine hydrolysing) activity"/>
    <property type="evidence" value="ECO:0007669"/>
    <property type="project" value="UniProtKB-UniRule"/>
</dbReference>
<comment type="subunit">
    <text evidence="9 10">In the presence of PdxS, forms a dodecamer of heterodimers. Only shows activity in the heterodimer.</text>
</comment>
<dbReference type="NCBIfam" id="TIGR03800">
    <property type="entry name" value="PLP_synth_Pdx2"/>
    <property type="match status" value="1"/>
</dbReference>
<evidence type="ECO:0000313" key="13">
    <source>
        <dbReference type="EMBL" id="RDI74928.1"/>
    </source>
</evidence>
<comment type="pathway">
    <text evidence="10">Cofactor biosynthesis; pyridoxal 5'-phosphate biosynthesis.</text>
</comment>
<dbReference type="FunFam" id="3.40.50.880:FF:000010">
    <property type="entry name" value="uncharacterized protein LOC100176842 isoform X2"/>
    <property type="match status" value="1"/>
</dbReference>
<dbReference type="GO" id="GO:0006543">
    <property type="term" value="P:L-glutamine catabolic process"/>
    <property type="evidence" value="ECO:0007669"/>
    <property type="project" value="UniProtKB-UniRule"/>
</dbReference>
<dbReference type="GO" id="GO:0005829">
    <property type="term" value="C:cytosol"/>
    <property type="evidence" value="ECO:0007669"/>
    <property type="project" value="TreeGrafter"/>
</dbReference>
<dbReference type="GO" id="GO:1903600">
    <property type="term" value="C:glutaminase complex"/>
    <property type="evidence" value="ECO:0007669"/>
    <property type="project" value="TreeGrafter"/>
</dbReference>
<evidence type="ECO:0000256" key="6">
    <source>
        <dbReference type="ARBA" id="ARBA00047992"/>
    </source>
</evidence>
<comment type="catalytic activity">
    <reaction evidence="6 10">
        <text>aldehydo-D-ribose 5-phosphate + D-glyceraldehyde 3-phosphate + L-glutamine = pyridoxal 5'-phosphate + L-glutamate + phosphate + 3 H2O + H(+)</text>
        <dbReference type="Rhea" id="RHEA:31507"/>
        <dbReference type="ChEBI" id="CHEBI:15377"/>
        <dbReference type="ChEBI" id="CHEBI:15378"/>
        <dbReference type="ChEBI" id="CHEBI:29985"/>
        <dbReference type="ChEBI" id="CHEBI:43474"/>
        <dbReference type="ChEBI" id="CHEBI:58273"/>
        <dbReference type="ChEBI" id="CHEBI:58359"/>
        <dbReference type="ChEBI" id="CHEBI:59776"/>
        <dbReference type="ChEBI" id="CHEBI:597326"/>
        <dbReference type="EC" id="4.3.3.6"/>
    </reaction>
</comment>
<evidence type="ECO:0000256" key="4">
    <source>
        <dbReference type="ARBA" id="ARBA00022962"/>
    </source>
</evidence>
<dbReference type="EMBL" id="QQZY01000002">
    <property type="protein sequence ID" value="RDI74928.1"/>
    <property type="molecule type" value="Genomic_DNA"/>
</dbReference>
<dbReference type="UniPathway" id="UPA00245"/>
<dbReference type="PANTHER" id="PTHR31559">
    <property type="entry name" value="PYRIDOXAL 5'-PHOSPHATE SYNTHASE SUBUNIT SNO"/>
    <property type="match status" value="1"/>
</dbReference>
<comment type="function">
    <text evidence="8 10">Catalyzes the hydrolysis of glutamine to glutamate and ammonia as part of the biosynthesis of pyridoxal 5'-phosphate. The resulting ammonia molecule is channeled to the active site of PdxS.</text>
</comment>
<dbReference type="EC" id="4.3.3.6" evidence="10"/>
<evidence type="ECO:0000313" key="14">
    <source>
        <dbReference type="Proteomes" id="UP000254134"/>
    </source>
</evidence>
<dbReference type="EC" id="3.5.1.2" evidence="10"/>
<feature type="active site" description="Nucleophile" evidence="10 11">
    <location>
        <position position="75"/>
    </location>
</feature>
<reference evidence="13 14" key="1">
    <citation type="submission" date="2018-07" db="EMBL/GenBank/DDBJ databases">
        <title>High-quality-draft genome sequence of Gaiella occulta.</title>
        <authorList>
            <person name="Severino R."/>
            <person name="Froufe H.J.C."/>
            <person name="Rainey F.A."/>
            <person name="Barroso C."/>
            <person name="Albuquerque L."/>
            <person name="Lobo-Da-Cunha A."/>
            <person name="Da Costa M.S."/>
            <person name="Egas C."/>
        </authorList>
    </citation>
    <scope>NUCLEOTIDE SEQUENCE [LARGE SCALE GENOMIC DNA]</scope>
    <source>
        <strain evidence="13 14">F2-233</strain>
    </source>
</reference>
<dbReference type="PIRSF" id="PIRSF005639">
    <property type="entry name" value="Glut_amidoT_SNO"/>
    <property type="match status" value="1"/>
</dbReference>
<dbReference type="InterPro" id="IPR021196">
    <property type="entry name" value="PdxT/SNO_CS"/>
</dbReference>
<sequence length="184" mass="19973">MRIGVLAVQGAFREHAAMLRRLGAAVVEVRLPEHLAGLDGLVIPGGESTAILRLMALYGLDEALRGFDAPIFGTCAGMIVLDRERLGLIDLRVERNAFGRQVASFETELAVEGETEPFHAVFIRAPWIAEAGPGVAILAEVDGHPVLAREGRILVASFHPELTDDTRIHERFLAMVEEGMSVRA</sequence>
<dbReference type="PANTHER" id="PTHR31559:SF0">
    <property type="entry name" value="PYRIDOXAL 5'-PHOSPHATE SYNTHASE SUBUNIT SNO1-RELATED"/>
    <property type="match status" value="1"/>
</dbReference>
<dbReference type="CDD" id="cd01749">
    <property type="entry name" value="GATase1_PB"/>
    <property type="match status" value="1"/>
</dbReference>